<keyword evidence="1" id="KW-0813">Transport</keyword>
<dbReference type="SUPFAM" id="SSF52540">
    <property type="entry name" value="P-loop containing nucleoside triphosphate hydrolases"/>
    <property type="match status" value="1"/>
</dbReference>
<evidence type="ECO:0000256" key="2">
    <source>
        <dbReference type="ARBA" id="ARBA00022737"/>
    </source>
</evidence>
<keyword evidence="5" id="KW-1185">Reference proteome</keyword>
<protein>
    <recommendedName>
        <fullName evidence="6">ABC transporter ATP-binding protein</fullName>
    </recommendedName>
</protein>
<proteinExistence type="predicted"/>
<organism evidence="4 5">
    <name type="scientific">Lysinibacillus mangiferihumi</name>
    <dbReference type="NCBI Taxonomy" id="1130819"/>
    <lineage>
        <taxon>Bacteria</taxon>
        <taxon>Bacillati</taxon>
        <taxon>Bacillota</taxon>
        <taxon>Bacilli</taxon>
        <taxon>Bacillales</taxon>
        <taxon>Bacillaceae</taxon>
        <taxon>Lysinibacillus</taxon>
    </lineage>
</organism>
<dbReference type="PANTHER" id="PTHR45136:SF2">
    <property type="entry name" value="ABC TRANSPORTER DOMAIN-CONTAINING PROTEIN"/>
    <property type="match status" value="1"/>
</dbReference>
<sequence length="76" mass="9049">MNFDSMTNDKTTITITHRIGPTKLSDKIIVMDKGKIEEVGTFDELIKNKGLFYRMHQAQYKWYDQKEYFHETVKTT</sequence>
<dbReference type="Gene3D" id="3.40.50.300">
    <property type="entry name" value="P-loop containing nucleotide triphosphate hydrolases"/>
    <property type="match status" value="1"/>
</dbReference>
<keyword evidence="2" id="KW-0677">Repeat</keyword>
<evidence type="ECO:0000256" key="3">
    <source>
        <dbReference type="ARBA" id="ARBA00023180"/>
    </source>
</evidence>
<name>A0A4U2Z8G3_9BACI</name>
<gene>
    <name evidence="4" type="ORF">FC756_08890</name>
</gene>
<evidence type="ECO:0000313" key="4">
    <source>
        <dbReference type="EMBL" id="TKI69780.1"/>
    </source>
</evidence>
<dbReference type="PANTHER" id="PTHR45136">
    <property type="entry name" value="ABC TRANSPORTER DOMAIN-CONTAINING PROTEIN"/>
    <property type="match status" value="1"/>
</dbReference>
<dbReference type="AlphaFoldDB" id="A0A4U2Z8G3"/>
<evidence type="ECO:0000256" key="1">
    <source>
        <dbReference type="ARBA" id="ARBA00022448"/>
    </source>
</evidence>
<dbReference type="EMBL" id="SZPU01000023">
    <property type="protein sequence ID" value="TKI69780.1"/>
    <property type="molecule type" value="Genomic_DNA"/>
</dbReference>
<reference evidence="4 5" key="1">
    <citation type="submission" date="2019-04" db="EMBL/GenBank/DDBJ databases">
        <title>Lysinibacillus genome sequencing.</title>
        <authorList>
            <person name="Dunlap C."/>
        </authorList>
    </citation>
    <scope>NUCLEOTIDE SEQUENCE [LARGE SCALE GENOMIC DNA]</scope>
    <source>
        <strain evidence="4 5">CCTCC AB 2010389</strain>
    </source>
</reference>
<dbReference type="Proteomes" id="UP000308744">
    <property type="component" value="Unassembled WGS sequence"/>
</dbReference>
<evidence type="ECO:0008006" key="6">
    <source>
        <dbReference type="Google" id="ProtNLM"/>
    </source>
</evidence>
<comment type="caution">
    <text evidence="4">The sequence shown here is derived from an EMBL/GenBank/DDBJ whole genome shotgun (WGS) entry which is preliminary data.</text>
</comment>
<keyword evidence="3" id="KW-0325">Glycoprotein</keyword>
<accession>A0A4U2Z8G3</accession>
<dbReference type="InterPro" id="IPR027417">
    <property type="entry name" value="P-loop_NTPase"/>
</dbReference>
<evidence type="ECO:0000313" key="5">
    <source>
        <dbReference type="Proteomes" id="UP000308744"/>
    </source>
</evidence>